<dbReference type="InterPro" id="IPR038377">
    <property type="entry name" value="Na/Glc_symporter_sf"/>
</dbReference>
<evidence type="ECO:0000256" key="6">
    <source>
        <dbReference type="ARBA" id="ARBA00022847"/>
    </source>
</evidence>
<feature type="transmembrane region" description="Helical" evidence="14">
    <location>
        <begin position="305"/>
        <end position="328"/>
    </location>
</feature>
<reference evidence="16" key="1">
    <citation type="submission" date="2015-09" db="EMBL/GenBank/DDBJ databases">
        <authorList>
            <person name="Bertelli C."/>
        </authorList>
    </citation>
    <scope>NUCLEOTIDE SEQUENCE [LARGE SCALE GENOMIC DNA]</scope>
    <source>
        <strain evidence="16">KNic</strain>
    </source>
</reference>
<feature type="transmembrane region" description="Helical" evidence="14">
    <location>
        <begin position="180"/>
        <end position="199"/>
    </location>
</feature>
<evidence type="ECO:0000256" key="4">
    <source>
        <dbReference type="ARBA" id="ARBA00022475"/>
    </source>
</evidence>
<keyword evidence="5 14" id="KW-0812">Transmembrane</keyword>
<comment type="similarity">
    <text evidence="2 13">Belongs to the sodium:solute symporter (SSF) (TC 2.A.21) family.</text>
</comment>
<feature type="transmembrane region" description="Helical" evidence="14">
    <location>
        <begin position="43"/>
        <end position="64"/>
    </location>
</feature>
<name>A0A0U5EU21_9BACT</name>
<dbReference type="AlphaFoldDB" id="A0A0U5EU21"/>
<evidence type="ECO:0000256" key="9">
    <source>
        <dbReference type="ARBA" id="ARBA00023065"/>
    </source>
</evidence>
<feature type="transmembrane region" description="Helical" evidence="14">
    <location>
        <begin position="6"/>
        <end position="22"/>
    </location>
</feature>
<gene>
    <name evidence="15" type="primary">panF</name>
    <name evidence="15" type="ORF">PNK_2178</name>
</gene>
<evidence type="ECO:0000256" key="5">
    <source>
        <dbReference type="ARBA" id="ARBA00022692"/>
    </source>
</evidence>
<evidence type="ECO:0000256" key="10">
    <source>
        <dbReference type="ARBA" id="ARBA00023136"/>
    </source>
</evidence>
<evidence type="ECO:0000313" key="16">
    <source>
        <dbReference type="Proteomes" id="UP000069902"/>
    </source>
</evidence>
<dbReference type="Proteomes" id="UP000069902">
    <property type="component" value="Chromosome cPNK"/>
</dbReference>
<dbReference type="InterPro" id="IPR050277">
    <property type="entry name" value="Sodium:Solute_Symporter"/>
</dbReference>
<comment type="subcellular location">
    <subcellularLocation>
        <location evidence="1">Cell membrane</location>
        <topology evidence="1">Multi-pass membrane protein</topology>
    </subcellularLocation>
</comment>
<evidence type="ECO:0000256" key="8">
    <source>
        <dbReference type="ARBA" id="ARBA00023053"/>
    </source>
</evidence>
<dbReference type="GO" id="GO:0005886">
    <property type="term" value="C:plasma membrane"/>
    <property type="evidence" value="ECO:0007669"/>
    <property type="project" value="UniProtKB-SubCell"/>
</dbReference>
<dbReference type="RefSeq" id="WP_231909250.1">
    <property type="nucleotide sequence ID" value="NZ_LN879502.1"/>
</dbReference>
<organism evidence="15 16">
    <name type="scientific">Candidatus Protochlamydia naegleriophila</name>
    <dbReference type="NCBI Taxonomy" id="389348"/>
    <lineage>
        <taxon>Bacteria</taxon>
        <taxon>Pseudomonadati</taxon>
        <taxon>Chlamydiota</taxon>
        <taxon>Chlamydiia</taxon>
        <taxon>Parachlamydiales</taxon>
        <taxon>Parachlamydiaceae</taxon>
        <taxon>Candidatus Protochlamydia</taxon>
    </lineage>
</organism>
<keyword evidence="4" id="KW-1003">Cell membrane</keyword>
<evidence type="ECO:0000256" key="14">
    <source>
        <dbReference type="SAM" id="Phobius"/>
    </source>
</evidence>
<dbReference type="GO" id="GO:0015293">
    <property type="term" value="F:symporter activity"/>
    <property type="evidence" value="ECO:0007669"/>
    <property type="project" value="UniProtKB-KW"/>
</dbReference>
<feature type="transmembrane region" description="Helical" evidence="14">
    <location>
        <begin position="349"/>
        <end position="369"/>
    </location>
</feature>
<keyword evidence="10 14" id="KW-0472">Membrane</keyword>
<dbReference type="STRING" id="389348.PNK_2178"/>
<keyword evidence="8" id="KW-0915">Sodium</keyword>
<dbReference type="PATRIC" id="fig|389348.3.peg.2448"/>
<keyword evidence="7 14" id="KW-1133">Transmembrane helix</keyword>
<feature type="transmembrane region" description="Helical" evidence="14">
    <location>
        <begin position="120"/>
        <end position="139"/>
    </location>
</feature>
<feature type="transmembrane region" description="Helical" evidence="14">
    <location>
        <begin position="151"/>
        <end position="168"/>
    </location>
</feature>
<dbReference type="EMBL" id="LN879502">
    <property type="protein sequence ID" value="CUI17779.1"/>
    <property type="molecule type" value="Genomic_DNA"/>
</dbReference>
<evidence type="ECO:0000256" key="12">
    <source>
        <dbReference type="ARBA" id="ARBA00033708"/>
    </source>
</evidence>
<evidence type="ECO:0000256" key="2">
    <source>
        <dbReference type="ARBA" id="ARBA00006434"/>
    </source>
</evidence>
<accession>A0A0U5EU21</accession>
<evidence type="ECO:0000256" key="3">
    <source>
        <dbReference type="ARBA" id="ARBA00022448"/>
    </source>
</evidence>
<dbReference type="Pfam" id="PF00474">
    <property type="entry name" value="SSF"/>
    <property type="match status" value="1"/>
</dbReference>
<keyword evidence="16" id="KW-1185">Reference proteome</keyword>
<comment type="catalytic activity">
    <reaction evidence="12">
        <text>L-proline(in) + Na(+)(in) = L-proline(out) + Na(+)(out)</text>
        <dbReference type="Rhea" id="RHEA:28967"/>
        <dbReference type="ChEBI" id="CHEBI:29101"/>
        <dbReference type="ChEBI" id="CHEBI:60039"/>
    </reaction>
</comment>
<dbReference type="KEGG" id="pnl:PNK_2178"/>
<dbReference type="PANTHER" id="PTHR48086">
    <property type="entry name" value="SODIUM/PROLINE SYMPORTER-RELATED"/>
    <property type="match status" value="1"/>
</dbReference>
<evidence type="ECO:0000256" key="13">
    <source>
        <dbReference type="RuleBase" id="RU362091"/>
    </source>
</evidence>
<dbReference type="PROSITE" id="PS50283">
    <property type="entry name" value="NA_SOLUT_SYMP_3"/>
    <property type="match status" value="1"/>
</dbReference>
<keyword evidence="6" id="KW-0769">Symport</keyword>
<dbReference type="GO" id="GO:0006814">
    <property type="term" value="P:sodium ion transport"/>
    <property type="evidence" value="ECO:0007669"/>
    <property type="project" value="UniProtKB-KW"/>
</dbReference>
<keyword evidence="11" id="KW-0739">Sodium transport</keyword>
<evidence type="ECO:0000313" key="15">
    <source>
        <dbReference type="EMBL" id="CUI17779.1"/>
    </source>
</evidence>
<feature type="transmembrane region" description="Helical" evidence="14">
    <location>
        <begin position="70"/>
        <end position="92"/>
    </location>
</feature>
<sequence length="375" mass="40560">MNISIFITLVVVIQLMCFFAGKRATKNLNTQSDYFLAGKEVRFFPLLMTFVATQIGGGLILGSAEEAYRYGWSVMLYPMGACLGFVLLATGIGKKMAQFQVSTVAQLFEVVYQSRLLKQLASLLSIVSLFMILVAQVIASKKFMVSLGVDQPILFMAFWALIIVYTVMGGLKAVVSIDIIQALFFIAVFAGGFFYVLYFQDSAWTLAWQGGLGGGAFDYNVSKLSGWLLMPLLFMVIEQDMAQRCFAAQSPRVVTQAAACAAVCTLTVCIIPIFFGILGKQMDLAVPEGSSVFMEAVKAVTNPTFAAFLGCAVLMAIISTAISLLNAVSSNLSQDFDFTTLVKLDSVAISRWLTAGVGSAAFIGSFLFLDKLSIS</sequence>
<feature type="transmembrane region" description="Helical" evidence="14">
    <location>
        <begin position="257"/>
        <end position="278"/>
    </location>
</feature>
<feature type="transmembrane region" description="Helical" evidence="14">
    <location>
        <begin position="219"/>
        <end position="237"/>
    </location>
</feature>
<keyword evidence="9" id="KW-0406">Ion transport</keyword>
<proteinExistence type="inferred from homology"/>
<dbReference type="Gene3D" id="1.20.1730.10">
    <property type="entry name" value="Sodium/glucose cotransporter"/>
    <property type="match status" value="1"/>
</dbReference>
<evidence type="ECO:0000256" key="11">
    <source>
        <dbReference type="ARBA" id="ARBA00023201"/>
    </source>
</evidence>
<keyword evidence="3" id="KW-0813">Transport</keyword>
<dbReference type="InterPro" id="IPR001734">
    <property type="entry name" value="Na/solute_symporter"/>
</dbReference>
<evidence type="ECO:0000256" key="1">
    <source>
        <dbReference type="ARBA" id="ARBA00004651"/>
    </source>
</evidence>
<evidence type="ECO:0000256" key="7">
    <source>
        <dbReference type="ARBA" id="ARBA00022989"/>
    </source>
</evidence>
<protein>
    <submittedName>
        <fullName evidence="15">Sodium/pantothenate symporter (Pantothenate permease)</fullName>
    </submittedName>
</protein>
<dbReference type="InParanoid" id="A0A0U5EU21"/>
<dbReference type="PANTHER" id="PTHR48086:SF3">
    <property type="entry name" value="SODIUM_PROLINE SYMPORTER"/>
    <property type="match status" value="1"/>
</dbReference>